<dbReference type="InterPro" id="IPR016071">
    <property type="entry name" value="Staphylococal_nuclease_OB-fold"/>
</dbReference>
<protein>
    <submittedName>
        <fullName evidence="7">Micrococcal nuclease</fullName>
        <ecNumber evidence="7">3.1.31.1</ecNumber>
    </submittedName>
</protein>
<keyword evidence="3 7" id="KW-0378">Hydrolase</keyword>
<evidence type="ECO:0000256" key="3">
    <source>
        <dbReference type="ARBA" id="ARBA00022801"/>
    </source>
</evidence>
<proteinExistence type="predicted"/>
<dbReference type="PANTHER" id="PTHR12302">
    <property type="entry name" value="EBNA2 BINDING PROTEIN P100"/>
    <property type="match status" value="1"/>
</dbReference>
<dbReference type="PROSITE" id="PS51257">
    <property type="entry name" value="PROKAR_LIPOPROTEIN"/>
    <property type="match status" value="1"/>
</dbReference>
<dbReference type="GO" id="GO:1990599">
    <property type="term" value="F:3' overhang single-stranded DNA endodeoxyribonuclease activity"/>
    <property type="evidence" value="ECO:0007669"/>
    <property type="project" value="UniProtKB-EC"/>
</dbReference>
<dbReference type="RefSeq" id="WP_209468155.1">
    <property type="nucleotide sequence ID" value="NZ_JAGGLG010000045.1"/>
</dbReference>
<dbReference type="InterPro" id="IPR002071">
    <property type="entry name" value="Thermonucl_AS"/>
</dbReference>
<dbReference type="CDD" id="cd00175">
    <property type="entry name" value="SNc"/>
    <property type="match status" value="1"/>
</dbReference>
<dbReference type="PANTHER" id="PTHR12302:SF3">
    <property type="entry name" value="SERINE_THREONINE-PROTEIN KINASE 31"/>
    <property type="match status" value="1"/>
</dbReference>
<evidence type="ECO:0000256" key="1">
    <source>
        <dbReference type="ARBA" id="ARBA00022722"/>
    </source>
</evidence>
<dbReference type="EMBL" id="JAGGLG010000045">
    <property type="protein sequence ID" value="MBP2020052.1"/>
    <property type="molecule type" value="Genomic_DNA"/>
</dbReference>
<dbReference type="EC" id="3.1.31.1" evidence="7"/>
<feature type="signal peptide" evidence="5">
    <location>
        <begin position="1"/>
        <end position="23"/>
    </location>
</feature>
<dbReference type="Pfam" id="PF00565">
    <property type="entry name" value="SNase"/>
    <property type="match status" value="1"/>
</dbReference>
<dbReference type="InterPro" id="IPR035437">
    <property type="entry name" value="SNase_OB-fold_sf"/>
</dbReference>
<keyword evidence="8" id="KW-1185">Reference proteome</keyword>
<keyword evidence="1" id="KW-0540">Nuclease</keyword>
<dbReference type="Proteomes" id="UP001519289">
    <property type="component" value="Unassembled WGS sequence"/>
</dbReference>
<reference evidence="7 8" key="1">
    <citation type="submission" date="2021-03" db="EMBL/GenBank/DDBJ databases">
        <title>Genomic Encyclopedia of Type Strains, Phase IV (KMG-IV): sequencing the most valuable type-strain genomes for metagenomic binning, comparative biology and taxonomic classification.</title>
        <authorList>
            <person name="Goeker M."/>
        </authorList>
    </citation>
    <scope>NUCLEOTIDE SEQUENCE [LARGE SCALE GENOMIC DNA]</scope>
    <source>
        <strain evidence="7 8">DSM 27138</strain>
    </source>
</reference>
<gene>
    <name evidence="7" type="ORF">J2Z79_003506</name>
</gene>
<evidence type="ECO:0000313" key="8">
    <source>
        <dbReference type="Proteomes" id="UP001519289"/>
    </source>
</evidence>
<sequence length="331" mass="35220">MIVRRLVSLVVAAAVLAGCAGTAAPVSQAPPKSASLLPAVSQEPAPDVTRDEAAEEQPNRQVLEGCLAEAPLPPDDATKVRVTRAIDGDTLEFFDGTRVRLIGINTPESVDPRRPVQAYGKEASAYTKALTANQEVLYVPGQTPRDRYGRLLAWVWLTDGTFLNALLVRDGYAQVYTFADNPDHADLLLACQQEAREAGRGLWALPDYQDGQMAADMDREAITDAPRGVGEPEAAGDEPQSAAPEVIREPGVVSRGATAYVEVRTRPGDDCTISVIYKSGPSSAQGLQAKQANGAGIVSWSWKVGTRTTPGTWPVVITCGGQTVRTGVTVR</sequence>
<evidence type="ECO:0000256" key="5">
    <source>
        <dbReference type="SAM" id="SignalP"/>
    </source>
</evidence>
<evidence type="ECO:0000313" key="7">
    <source>
        <dbReference type="EMBL" id="MBP2020052.1"/>
    </source>
</evidence>
<dbReference type="PROSITE" id="PS50830">
    <property type="entry name" value="TNASE_3"/>
    <property type="match status" value="1"/>
</dbReference>
<dbReference type="SUPFAM" id="SSF50199">
    <property type="entry name" value="Staphylococcal nuclease"/>
    <property type="match status" value="1"/>
</dbReference>
<dbReference type="Gene3D" id="2.40.50.90">
    <property type="match status" value="1"/>
</dbReference>
<keyword evidence="5" id="KW-0732">Signal</keyword>
<dbReference type="PROSITE" id="PS01284">
    <property type="entry name" value="TNASE_2"/>
    <property type="match status" value="1"/>
</dbReference>
<evidence type="ECO:0000256" key="4">
    <source>
        <dbReference type="SAM" id="MobiDB-lite"/>
    </source>
</evidence>
<feature type="region of interest" description="Disordered" evidence="4">
    <location>
        <begin position="23"/>
        <end position="58"/>
    </location>
</feature>
<accession>A0ABS4JWZ4</accession>
<name>A0ABS4JWZ4_9FIRM</name>
<feature type="domain" description="TNase-like" evidence="6">
    <location>
        <begin position="76"/>
        <end position="205"/>
    </location>
</feature>
<feature type="chain" id="PRO_5046817513" evidence="5">
    <location>
        <begin position="24"/>
        <end position="331"/>
    </location>
</feature>
<comment type="caution">
    <text evidence="7">The sequence shown here is derived from an EMBL/GenBank/DDBJ whole genome shotgun (WGS) entry which is preliminary data.</text>
</comment>
<keyword evidence="2" id="KW-0255">Endonuclease</keyword>
<evidence type="ECO:0000256" key="2">
    <source>
        <dbReference type="ARBA" id="ARBA00022759"/>
    </source>
</evidence>
<dbReference type="SMART" id="SM00318">
    <property type="entry name" value="SNc"/>
    <property type="match status" value="1"/>
</dbReference>
<organism evidence="7 8">
    <name type="scientific">Symbiobacterium terraclitae</name>
    <dbReference type="NCBI Taxonomy" id="557451"/>
    <lineage>
        <taxon>Bacteria</taxon>
        <taxon>Bacillati</taxon>
        <taxon>Bacillota</taxon>
        <taxon>Clostridia</taxon>
        <taxon>Eubacteriales</taxon>
        <taxon>Symbiobacteriaceae</taxon>
        <taxon>Symbiobacterium</taxon>
    </lineage>
</organism>
<evidence type="ECO:0000259" key="6">
    <source>
        <dbReference type="PROSITE" id="PS50830"/>
    </source>
</evidence>